<keyword evidence="3" id="KW-0238">DNA-binding</keyword>
<dbReference type="InterPro" id="IPR000847">
    <property type="entry name" value="LysR_HTH_N"/>
</dbReference>
<comment type="similarity">
    <text evidence="1">Belongs to the LysR transcriptional regulatory family.</text>
</comment>
<dbReference type="EMBL" id="QFPP01000072">
    <property type="protein sequence ID" value="PZQ75847.1"/>
    <property type="molecule type" value="Genomic_DNA"/>
</dbReference>
<dbReference type="PANTHER" id="PTHR30427:SF1">
    <property type="entry name" value="TRANSCRIPTIONAL ACTIVATOR PROTEIN LYSR"/>
    <property type="match status" value="1"/>
</dbReference>
<dbReference type="Proteomes" id="UP000249135">
    <property type="component" value="Unassembled WGS sequence"/>
</dbReference>
<dbReference type="Pfam" id="PF00126">
    <property type="entry name" value="HTH_1"/>
    <property type="match status" value="1"/>
</dbReference>
<dbReference type="SUPFAM" id="SSF46785">
    <property type="entry name" value="Winged helix' DNA-binding domain"/>
    <property type="match status" value="1"/>
</dbReference>
<dbReference type="InterPro" id="IPR005119">
    <property type="entry name" value="LysR_subst-bd"/>
</dbReference>
<reference evidence="6 7" key="1">
    <citation type="submission" date="2017-08" db="EMBL/GenBank/DDBJ databases">
        <title>Infants hospitalized years apart are colonized by the same room-sourced microbial strains.</title>
        <authorList>
            <person name="Brooks B."/>
            <person name="Olm M.R."/>
            <person name="Firek B.A."/>
            <person name="Baker R."/>
            <person name="Thomas B.C."/>
            <person name="Morowitz M.J."/>
            <person name="Banfield J.F."/>
        </authorList>
    </citation>
    <scope>NUCLEOTIDE SEQUENCE [LARGE SCALE GENOMIC DNA]</scope>
    <source>
        <strain evidence="6">S2_005_003_R2_41</strain>
    </source>
</reference>
<evidence type="ECO:0000256" key="4">
    <source>
        <dbReference type="ARBA" id="ARBA00023163"/>
    </source>
</evidence>
<accession>A0A2W5RZA6</accession>
<dbReference type="GO" id="GO:0043565">
    <property type="term" value="F:sequence-specific DNA binding"/>
    <property type="evidence" value="ECO:0007669"/>
    <property type="project" value="TreeGrafter"/>
</dbReference>
<gene>
    <name evidence="6" type="ORF">DI563_08510</name>
</gene>
<dbReference type="Gene3D" id="1.10.10.10">
    <property type="entry name" value="Winged helix-like DNA-binding domain superfamily/Winged helix DNA-binding domain"/>
    <property type="match status" value="1"/>
</dbReference>
<name>A0A2W5RZA6_VARPD</name>
<proteinExistence type="inferred from homology"/>
<dbReference type="AlphaFoldDB" id="A0A2W5RZA6"/>
<comment type="caution">
    <text evidence="6">The sequence shown here is derived from an EMBL/GenBank/DDBJ whole genome shotgun (WGS) entry which is preliminary data.</text>
</comment>
<dbReference type="Pfam" id="PF03466">
    <property type="entry name" value="LysR_substrate"/>
    <property type="match status" value="1"/>
</dbReference>
<dbReference type="GO" id="GO:0009089">
    <property type="term" value="P:lysine biosynthetic process via diaminopimelate"/>
    <property type="evidence" value="ECO:0007669"/>
    <property type="project" value="TreeGrafter"/>
</dbReference>
<evidence type="ECO:0000313" key="6">
    <source>
        <dbReference type="EMBL" id="PZQ75847.1"/>
    </source>
</evidence>
<dbReference type="InterPro" id="IPR036388">
    <property type="entry name" value="WH-like_DNA-bd_sf"/>
</dbReference>
<evidence type="ECO:0000259" key="5">
    <source>
        <dbReference type="PROSITE" id="PS50931"/>
    </source>
</evidence>
<dbReference type="PROSITE" id="PS50931">
    <property type="entry name" value="HTH_LYSR"/>
    <property type="match status" value="1"/>
</dbReference>
<dbReference type="Gene3D" id="3.40.190.290">
    <property type="match status" value="1"/>
</dbReference>
<keyword evidence="4" id="KW-0804">Transcription</keyword>
<dbReference type="GO" id="GO:0010628">
    <property type="term" value="P:positive regulation of gene expression"/>
    <property type="evidence" value="ECO:0007669"/>
    <property type="project" value="TreeGrafter"/>
</dbReference>
<evidence type="ECO:0000256" key="2">
    <source>
        <dbReference type="ARBA" id="ARBA00023015"/>
    </source>
</evidence>
<dbReference type="InterPro" id="IPR036390">
    <property type="entry name" value="WH_DNA-bd_sf"/>
</dbReference>
<keyword evidence="2" id="KW-0805">Transcription regulation</keyword>
<sequence>MPTSRVAGLVHTARAMKLKHLEVFHAIMLTGSVSAAARLLHVTQPAATQTLQHAELQLGYALFTRERNRLVPTHEAVALYAEVQPLMGQLERVRRLASALGRDEDRPLRILIVPSLAVRALPDALRRFRLKHPDMPVTIRTLHSREIAQAMALHEGDIGIVYGSTPHPALHEEPIAQGRLVCVSRVEARGTDRRTTVALDEVLRSPIIRIDERDPIGTMLAEQWTRLGVAPSGGITVQTHHIALVLAEQGFGPAIVDSFTAQARHDAALHVRTLLPEIAVEVRALLPQGTRSPRPVADFIKALKAVAADPEVRPA</sequence>
<evidence type="ECO:0000313" key="7">
    <source>
        <dbReference type="Proteomes" id="UP000249135"/>
    </source>
</evidence>
<protein>
    <submittedName>
        <fullName evidence="6">LysR family transcriptional regulator</fullName>
    </submittedName>
</protein>
<evidence type="ECO:0000256" key="3">
    <source>
        <dbReference type="ARBA" id="ARBA00023125"/>
    </source>
</evidence>
<evidence type="ECO:0000256" key="1">
    <source>
        <dbReference type="ARBA" id="ARBA00009437"/>
    </source>
</evidence>
<dbReference type="PANTHER" id="PTHR30427">
    <property type="entry name" value="TRANSCRIPTIONAL ACTIVATOR PROTEIN LYSR"/>
    <property type="match status" value="1"/>
</dbReference>
<dbReference type="SUPFAM" id="SSF53850">
    <property type="entry name" value="Periplasmic binding protein-like II"/>
    <property type="match status" value="1"/>
</dbReference>
<organism evidence="6 7">
    <name type="scientific">Variovorax paradoxus</name>
    <dbReference type="NCBI Taxonomy" id="34073"/>
    <lineage>
        <taxon>Bacteria</taxon>
        <taxon>Pseudomonadati</taxon>
        <taxon>Pseudomonadota</taxon>
        <taxon>Betaproteobacteria</taxon>
        <taxon>Burkholderiales</taxon>
        <taxon>Comamonadaceae</taxon>
        <taxon>Variovorax</taxon>
    </lineage>
</organism>
<dbReference type="GO" id="GO:0003700">
    <property type="term" value="F:DNA-binding transcription factor activity"/>
    <property type="evidence" value="ECO:0007669"/>
    <property type="project" value="InterPro"/>
</dbReference>
<feature type="domain" description="HTH lysR-type" evidence="5">
    <location>
        <begin position="16"/>
        <end position="73"/>
    </location>
</feature>